<dbReference type="STRING" id="1161099.SAMN05444817_103240"/>
<keyword evidence="3" id="KW-1133">Transmembrane helix</keyword>
<keyword evidence="2 3" id="KW-0472">Membrane</keyword>
<dbReference type="EMBL" id="FTOF01000003">
    <property type="protein sequence ID" value="SIS43751.1"/>
    <property type="molecule type" value="Genomic_DNA"/>
</dbReference>
<evidence type="ECO:0000313" key="4">
    <source>
        <dbReference type="EMBL" id="SIS43751.1"/>
    </source>
</evidence>
<dbReference type="GO" id="GO:0015225">
    <property type="term" value="F:biotin transmembrane transporter activity"/>
    <property type="evidence" value="ECO:0007669"/>
    <property type="project" value="UniProtKB-UniRule"/>
</dbReference>
<accession>A0A1N7J3E8</accession>
<dbReference type="InterPro" id="IPR003784">
    <property type="entry name" value="BioY"/>
</dbReference>
<dbReference type="Gene3D" id="1.10.1760.20">
    <property type="match status" value="1"/>
</dbReference>
<gene>
    <name evidence="4" type="ORF">SAMN05444817_103240</name>
</gene>
<dbReference type="Pfam" id="PF02632">
    <property type="entry name" value="BioY"/>
    <property type="match status" value="1"/>
</dbReference>
<organism evidence="4 5">
    <name type="scientific">Corynebacterium appendicis CIP 107643</name>
    <dbReference type="NCBI Taxonomy" id="1161099"/>
    <lineage>
        <taxon>Bacteria</taxon>
        <taxon>Bacillati</taxon>
        <taxon>Actinomycetota</taxon>
        <taxon>Actinomycetes</taxon>
        <taxon>Mycobacteriales</taxon>
        <taxon>Corynebacteriaceae</taxon>
        <taxon>Corynebacterium</taxon>
    </lineage>
</organism>
<feature type="transmembrane region" description="Helical" evidence="3">
    <location>
        <begin position="96"/>
        <end position="116"/>
    </location>
</feature>
<comment type="subcellular location">
    <subcellularLocation>
        <location evidence="2">Cell membrane</location>
        <topology evidence="2">Multi-pass membrane protein</topology>
    </subcellularLocation>
</comment>
<evidence type="ECO:0000313" key="5">
    <source>
        <dbReference type="Proteomes" id="UP000186292"/>
    </source>
</evidence>
<evidence type="ECO:0000256" key="2">
    <source>
        <dbReference type="PIRNR" id="PIRNR016661"/>
    </source>
</evidence>
<reference evidence="5" key="1">
    <citation type="submission" date="2017-01" db="EMBL/GenBank/DDBJ databases">
        <authorList>
            <person name="Varghese N."/>
            <person name="Submissions S."/>
        </authorList>
    </citation>
    <scope>NUCLEOTIDE SEQUENCE [LARGE SCALE GENOMIC DNA]</scope>
    <source>
        <strain evidence="5">DSM 44531</strain>
    </source>
</reference>
<dbReference type="PIRSF" id="PIRSF016661">
    <property type="entry name" value="BioY"/>
    <property type="match status" value="1"/>
</dbReference>
<keyword evidence="5" id="KW-1185">Reference proteome</keyword>
<keyword evidence="3" id="KW-0812">Transmembrane</keyword>
<dbReference type="RefSeq" id="WP_076598842.1">
    <property type="nucleotide sequence ID" value="NZ_CP046976.1"/>
</dbReference>
<feature type="transmembrane region" description="Helical" evidence="3">
    <location>
        <begin position="65"/>
        <end position="84"/>
    </location>
</feature>
<keyword evidence="2" id="KW-1003">Cell membrane</keyword>
<dbReference type="PANTHER" id="PTHR34295:SF1">
    <property type="entry name" value="BIOTIN TRANSPORTER BIOY"/>
    <property type="match status" value="1"/>
</dbReference>
<evidence type="ECO:0000256" key="1">
    <source>
        <dbReference type="ARBA" id="ARBA00010692"/>
    </source>
</evidence>
<feature type="transmembrane region" description="Helical" evidence="3">
    <location>
        <begin position="20"/>
        <end position="45"/>
    </location>
</feature>
<feature type="transmembrane region" description="Helical" evidence="3">
    <location>
        <begin position="173"/>
        <end position="190"/>
    </location>
</feature>
<dbReference type="AlphaFoldDB" id="A0A1N7J3E8"/>
<dbReference type="PANTHER" id="PTHR34295">
    <property type="entry name" value="BIOTIN TRANSPORTER BIOY"/>
    <property type="match status" value="1"/>
</dbReference>
<dbReference type="GO" id="GO:0005886">
    <property type="term" value="C:plasma membrane"/>
    <property type="evidence" value="ECO:0007669"/>
    <property type="project" value="UniProtKB-SubCell"/>
</dbReference>
<protein>
    <recommendedName>
        <fullName evidence="2">Biotin transporter</fullName>
    </recommendedName>
</protein>
<dbReference type="Proteomes" id="UP000186292">
    <property type="component" value="Unassembled WGS sequence"/>
</dbReference>
<comment type="similarity">
    <text evidence="1 2">Belongs to the BioY family.</text>
</comment>
<name>A0A1N7J3E8_9CORY</name>
<proteinExistence type="inferred from homology"/>
<evidence type="ECO:0000256" key="3">
    <source>
        <dbReference type="SAM" id="Phobius"/>
    </source>
</evidence>
<feature type="transmembrane region" description="Helical" evidence="3">
    <location>
        <begin position="122"/>
        <end position="142"/>
    </location>
</feature>
<sequence>MTTSRTSGARGTSAATDIAYIAVFAALISVLGFISIPIGAAGVPIVLQNAATILAGLVLGGRRGFLATALFLLVGCFLPVLAGGSTVIHALAGPTVGYLAGYLLGSGAAGLIAYRAPFNNKAATIAVFFVGGLVAIAFQYVLGSFGLMWRAEMGLGAAFAAQLAFILPDLGKLAVMVAIAFAVHSAFPQLRRTR</sequence>
<dbReference type="OrthoDB" id="9803495at2"/>
<keyword evidence="2" id="KW-0813">Transport</keyword>